<evidence type="ECO:0000256" key="1">
    <source>
        <dbReference type="ARBA" id="ARBA00004418"/>
    </source>
</evidence>
<comment type="similarity">
    <text evidence="2">Belongs to the bacterial solute-binding protein SsuA/TauA family.</text>
</comment>
<dbReference type="SUPFAM" id="SSF53850">
    <property type="entry name" value="Periplasmic binding protein-like II"/>
    <property type="match status" value="1"/>
</dbReference>
<proteinExistence type="inferred from homology"/>
<evidence type="ECO:0000256" key="2">
    <source>
        <dbReference type="ARBA" id="ARBA00010742"/>
    </source>
</evidence>
<dbReference type="Proteomes" id="UP000237925">
    <property type="component" value="Chromosome"/>
</dbReference>
<dbReference type="GO" id="GO:0042597">
    <property type="term" value="C:periplasmic space"/>
    <property type="evidence" value="ECO:0007669"/>
    <property type="project" value="UniProtKB-SubCell"/>
</dbReference>
<keyword evidence="3" id="KW-0732">Signal</keyword>
<dbReference type="PANTHER" id="PTHR30024">
    <property type="entry name" value="ALIPHATIC SULFONATES-BINDING PROTEIN-RELATED"/>
    <property type="match status" value="1"/>
</dbReference>
<dbReference type="Gene3D" id="3.40.190.10">
    <property type="entry name" value="Periplasmic binding protein-like II"/>
    <property type="match status" value="2"/>
</dbReference>
<evidence type="ECO:0000313" key="5">
    <source>
        <dbReference type="Proteomes" id="UP000237925"/>
    </source>
</evidence>
<evidence type="ECO:0000313" key="4">
    <source>
        <dbReference type="EMBL" id="AVO48068.1"/>
    </source>
</evidence>
<name>A0A2R3Q8G1_9BURK</name>
<dbReference type="RefSeq" id="WP_106682551.1">
    <property type="nucleotide sequence ID" value="NZ_CP027667.1"/>
</dbReference>
<dbReference type="InterPro" id="IPR006311">
    <property type="entry name" value="TAT_signal"/>
</dbReference>
<dbReference type="AlphaFoldDB" id="A0A2R3Q8G1"/>
<dbReference type="PANTHER" id="PTHR30024:SF47">
    <property type="entry name" value="TAURINE-BINDING PERIPLASMIC PROTEIN"/>
    <property type="match status" value="1"/>
</dbReference>
<sequence length="351" mass="37697">MPEFQSSRRRTLGRLSGLAATAALPLQTRARPAGEAEEPLRIAVGARSTLYHLPLVVAQELGYFDDENLAVRIIDHAAGAQAVQALAVNGADVCCGAYEHVVRGQLQGQDWRSLVLLARAPQIALMAPGHLRLATEPARIRPLRIGVTAPGSSTHYLASLWLRNAGLAPEAAQFVAVGNGTAAVEALRQGRVHALCHADPVLTLLEQRVRVAVLADTRSLKGTAQLYGGPMPGGCLFAAQSFARQRPRQAQALANSMVRALRWLQTASPADLAQVVPKPYLLGNRSAYLAAFEKVRETMSPDGVMPADGPATALRAVQRMQPEAVAQVRVLLEKTYSDTWALKARAKLERV</sequence>
<comment type="subcellular location">
    <subcellularLocation>
        <location evidence="1">Periplasm</location>
    </subcellularLocation>
</comment>
<dbReference type="GO" id="GO:0042918">
    <property type="term" value="P:alkanesulfonate transmembrane transport"/>
    <property type="evidence" value="ECO:0007669"/>
    <property type="project" value="TreeGrafter"/>
</dbReference>
<organism evidence="4 5">
    <name type="scientific">Melaminivora suipulveris</name>
    <dbReference type="NCBI Taxonomy" id="2109913"/>
    <lineage>
        <taxon>Bacteria</taxon>
        <taxon>Pseudomonadati</taxon>
        <taxon>Pseudomonadota</taxon>
        <taxon>Betaproteobacteria</taxon>
        <taxon>Burkholderiales</taxon>
        <taxon>Comamonadaceae</taxon>
        <taxon>Melaminivora</taxon>
    </lineage>
</organism>
<accession>A0A2R3Q8G1</accession>
<reference evidence="4 5" key="1">
    <citation type="submission" date="2018-03" db="EMBL/GenBank/DDBJ databases">
        <title>Genome sequencing of Melaminivora sp.</title>
        <authorList>
            <person name="Kim S.-J."/>
            <person name="Heo J."/>
            <person name="Ahn J.-H."/>
            <person name="Kwon S.-W."/>
        </authorList>
    </citation>
    <scope>NUCLEOTIDE SEQUENCE [LARGE SCALE GENOMIC DNA]</scope>
    <source>
        <strain evidence="4 5">SC2-9</strain>
    </source>
</reference>
<keyword evidence="5" id="KW-1185">Reference proteome</keyword>
<dbReference type="KEGG" id="mela:C6568_01440"/>
<dbReference type="OrthoDB" id="9806288at2"/>
<dbReference type="Pfam" id="PF13379">
    <property type="entry name" value="NMT1_2"/>
    <property type="match status" value="1"/>
</dbReference>
<protein>
    <submittedName>
        <fullName evidence="4">ABC transporter substrate-binding protein</fullName>
    </submittedName>
</protein>
<dbReference type="EMBL" id="CP027667">
    <property type="protein sequence ID" value="AVO48068.1"/>
    <property type="molecule type" value="Genomic_DNA"/>
</dbReference>
<gene>
    <name evidence="4" type="ORF">C6568_01440</name>
</gene>
<dbReference type="PROSITE" id="PS51318">
    <property type="entry name" value="TAT"/>
    <property type="match status" value="1"/>
</dbReference>
<evidence type="ECO:0000256" key="3">
    <source>
        <dbReference type="ARBA" id="ARBA00022729"/>
    </source>
</evidence>